<feature type="chain" id="PRO_5046557736" evidence="4">
    <location>
        <begin position="24"/>
        <end position="590"/>
    </location>
</feature>
<keyword evidence="4" id="KW-0732">Signal</keyword>
<keyword evidence="3" id="KW-0472">Membrane</keyword>
<organism evidence="6 7">
    <name type="scientific">Hirschia litorea</name>
    <dbReference type="NCBI Taxonomy" id="1199156"/>
    <lineage>
        <taxon>Bacteria</taxon>
        <taxon>Pseudomonadati</taxon>
        <taxon>Pseudomonadota</taxon>
        <taxon>Alphaproteobacteria</taxon>
        <taxon>Hyphomonadales</taxon>
        <taxon>Hyphomonadaceae</taxon>
        <taxon>Hirschia</taxon>
    </lineage>
</organism>
<evidence type="ECO:0000256" key="4">
    <source>
        <dbReference type="SAM" id="SignalP"/>
    </source>
</evidence>
<dbReference type="InterPro" id="IPR000184">
    <property type="entry name" value="Bac_surfAg_D15"/>
</dbReference>
<comment type="subcellular location">
    <subcellularLocation>
        <location evidence="1">Membrane</location>
    </subcellularLocation>
</comment>
<feature type="domain" description="Bacterial surface antigen (D15)" evidence="5">
    <location>
        <begin position="293"/>
        <end position="590"/>
    </location>
</feature>
<dbReference type="Gene3D" id="3.10.20.310">
    <property type="entry name" value="membrane protein fhac"/>
    <property type="match status" value="1"/>
</dbReference>
<keyword evidence="2" id="KW-1134">Transmembrane beta strand</keyword>
<keyword evidence="2" id="KW-0812">Transmembrane</keyword>
<reference evidence="7" key="1">
    <citation type="journal article" date="2019" name="Int. J. Syst. Evol. Microbiol.">
        <title>The Global Catalogue of Microorganisms (GCM) 10K type strain sequencing project: providing services to taxonomists for standard genome sequencing and annotation.</title>
        <authorList>
            <consortium name="The Broad Institute Genomics Platform"/>
            <consortium name="The Broad Institute Genome Sequencing Center for Infectious Disease"/>
            <person name="Wu L."/>
            <person name="Ma J."/>
        </authorList>
    </citation>
    <scope>NUCLEOTIDE SEQUENCE [LARGE SCALE GENOMIC DNA]</scope>
    <source>
        <strain evidence="7">CCUG 51308</strain>
    </source>
</reference>
<feature type="signal peptide" evidence="4">
    <location>
        <begin position="1"/>
        <end position="23"/>
    </location>
</feature>
<evidence type="ECO:0000313" key="7">
    <source>
        <dbReference type="Proteomes" id="UP001596492"/>
    </source>
</evidence>
<evidence type="ECO:0000256" key="3">
    <source>
        <dbReference type="ARBA" id="ARBA00023136"/>
    </source>
</evidence>
<proteinExistence type="predicted"/>
<evidence type="ECO:0000313" key="6">
    <source>
        <dbReference type="EMBL" id="MFC7291329.1"/>
    </source>
</evidence>
<gene>
    <name evidence="6" type="ORF">ACFQS8_06850</name>
</gene>
<sequence>MTYIAPFFISIALCVGISTTAHAQSVEITGEGVDDVLRSEIFALQGELEAPTTKFAARRQARRTATIALDVLNSKGWLDAKADIAVEAGPPLRPLVRINKGRRFTINTATLKLSDDFITQRDLPPLEVRKGQFAQADTIINEESRLLGRLKSDGFAYAKKGERLVIGDRETASIDLTYNFTSGPKICLGDVVTHNPGRTRTKILETLSPYEFGDRYNTETIAEYKTRLSQTQLFTFVKVELSDTPSQELLPEASQEQVSSCQIRDVEVTLEDGSRRSVSAGASFATTEGLGLQAGYEMRNYSGRADTVNLDLQLNNLEQSLSGRWKQPLKGGYRHALTLGASIGSIQTDAFDRDALTLNALYERPWIKHFDVFAGIGGEIGKETQDGTEKDFQIISGRGGLRFDNTDDALNPSQGLRVQLGAEPAYSIGDAEGQFLTTDLIARGYLGFNEDKLILASRLKVGGIAGSSFADIPSSRRFYAGGGGSVRGYAYQAIGPRNDENEPIGGRSLVELSLEARLRFANNLGMAVFVDAGEVGASETPAFSDFRMGAGLGVRYYTSFGPLRFDIATPIDPREDDESVLVYLSIGQAF</sequence>
<dbReference type="Proteomes" id="UP001596492">
    <property type="component" value="Unassembled WGS sequence"/>
</dbReference>
<comment type="caution">
    <text evidence="6">The sequence shown here is derived from an EMBL/GenBank/DDBJ whole genome shotgun (WGS) entry which is preliminary data.</text>
</comment>
<keyword evidence="7" id="KW-1185">Reference proteome</keyword>
<dbReference type="PANTHER" id="PTHR12815">
    <property type="entry name" value="SORTING AND ASSEMBLY MACHINERY SAMM50 PROTEIN FAMILY MEMBER"/>
    <property type="match status" value="1"/>
</dbReference>
<evidence type="ECO:0000256" key="1">
    <source>
        <dbReference type="ARBA" id="ARBA00004370"/>
    </source>
</evidence>
<name>A0ABW2IJM3_9PROT</name>
<dbReference type="PANTHER" id="PTHR12815:SF42">
    <property type="entry name" value="BACTERIAL SURFACE ANTIGEN (D15) DOMAIN-CONTAINING PROTEIN"/>
    <property type="match status" value="1"/>
</dbReference>
<dbReference type="EMBL" id="JBHTBR010000002">
    <property type="protein sequence ID" value="MFC7291329.1"/>
    <property type="molecule type" value="Genomic_DNA"/>
</dbReference>
<evidence type="ECO:0000259" key="5">
    <source>
        <dbReference type="Pfam" id="PF01103"/>
    </source>
</evidence>
<evidence type="ECO:0000256" key="2">
    <source>
        <dbReference type="ARBA" id="ARBA00022452"/>
    </source>
</evidence>
<dbReference type="InterPro" id="IPR039910">
    <property type="entry name" value="D15-like"/>
</dbReference>
<protein>
    <submittedName>
        <fullName evidence="6">Autotransporter assembly complex family protein</fullName>
    </submittedName>
</protein>
<dbReference type="Gene3D" id="2.40.160.50">
    <property type="entry name" value="membrane protein fhac: a member of the omp85/tpsb transporter family"/>
    <property type="match status" value="1"/>
</dbReference>
<dbReference type="Pfam" id="PF01103">
    <property type="entry name" value="Omp85"/>
    <property type="match status" value="1"/>
</dbReference>
<accession>A0ABW2IJM3</accession>
<dbReference type="RefSeq" id="WP_382166523.1">
    <property type="nucleotide sequence ID" value="NZ_JBHTBR010000002.1"/>
</dbReference>